<keyword evidence="6" id="KW-0143">Chaperone</keyword>
<comment type="caution">
    <text evidence="12">The sequence shown here is derived from an EMBL/GenBank/DDBJ whole genome shotgun (WGS) entry which is preliminary data.</text>
</comment>
<keyword evidence="5 9" id="KW-0697">Rotamase</keyword>
<dbReference type="EMBL" id="JBEPIJ010000015">
    <property type="protein sequence ID" value="MES0874809.1"/>
    <property type="molecule type" value="Genomic_DNA"/>
</dbReference>
<proteinExistence type="inferred from homology"/>
<dbReference type="SUPFAM" id="SSF54534">
    <property type="entry name" value="FKBP-like"/>
    <property type="match status" value="1"/>
</dbReference>
<comment type="subcellular location">
    <subcellularLocation>
        <location evidence="2">Cytoplasm</location>
    </subcellularLocation>
</comment>
<keyword evidence="13" id="KW-1185">Reference proteome</keyword>
<comment type="similarity">
    <text evidence="3 10">Belongs to the FKBP-type PPIase family.</text>
</comment>
<keyword evidence="7 9" id="KW-0413">Isomerase</keyword>
<evidence type="ECO:0000256" key="9">
    <source>
        <dbReference type="PROSITE-ProRule" id="PRU00277"/>
    </source>
</evidence>
<accession>A0ABV2AE73</accession>
<evidence type="ECO:0000256" key="7">
    <source>
        <dbReference type="ARBA" id="ARBA00023235"/>
    </source>
</evidence>
<evidence type="ECO:0000256" key="2">
    <source>
        <dbReference type="ARBA" id="ARBA00004496"/>
    </source>
</evidence>
<dbReference type="RefSeq" id="WP_352890192.1">
    <property type="nucleotide sequence ID" value="NZ_JBEPIJ010000015.1"/>
</dbReference>
<sequence length="160" mass="17105">MEIAQRRVAYIHYTLTNDAGVVLDSSRGAQPLAYLHGAGNIIAGLENALAGKQAGDKFTVRVEPAQAYGERDESLVQQVPRRAFAGISDIRPGMSFQAQSSRGPMRVVVTRVAGDMITVDGNHPLAGEALNFDVEVTEVREASAEELSHGHVHGPGGHQH</sequence>
<gene>
    <name evidence="12" type="ORF">ABSH63_12465</name>
</gene>
<dbReference type="PANTHER" id="PTHR47861">
    <property type="entry name" value="FKBP-TYPE PEPTIDYL-PROLYL CIS-TRANS ISOMERASE SLYD"/>
    <property type="match status" value="1"/>
</dbReference>
<dbReference type="Proteomes" id="UP001465331">
    <property type="component" value="Unassembled WGS sequence"/>
</dbReference>
<comment type="catalytic activity">
    <reaction evidence="1 9 10">
        <text>[protein]-peptidylproline (omega=180) = [protein]-peptidylproline (omega=0)</text>
        <dbReference type="Rhea" id="RHEA:16237"/>
        <dbReference type="Rhea" id="RHEA-COMP:10747"/>
        <dbReference type="Rhea" id="RHEA-COMP:10748"/>
        <dbReference type="ChEBI" id="CHEBI:83833"/>
        <dbReference type="ChEBI" id="CHEBI:83834"/>
        <dbReference type="EC" id="5.2.1.8"/>
    </reaction>
</comment>
<dbReference type="PANTHER" id="PTHR47861:SF3">
    <property type="entry name" value="FKBP-TYPE PEPTIDYL-PROLYL CIS-TRANS ISOMERASE SLYD"/>
    <property type="match status" value="1"/>
</dbReference>
<evidence type="ECO:0000313" key="12">
    <source>
        <dbReference type="EMBL" id="MES0874809.1"/>
    </source>
</evidence>
<dbReference type="Gene3D" id="3.10.50.40">
    <property type="match status" value="1"/>
</dbReference>
<reference evidence="12 13" key="1">
    <citation type="submission" date="2024-06" db="EMBL/GenBank/DDBJ databases">
        <authorList>
            <person name="Li Z."/>
            <person name="Jiang Y."/>
        </authorList>
    </citation>
    <scope>NUCLEOTIDE SEQUENCE [LARGE SCALE GENOMIC DNA]</scope>
    <source>
        <strain evidence="12 13">HSW-8</strain>
    </source>
</reference>
<evidence type="ECO:0000256" key="4">
    <source>
        <dbReference type="ARBA" id="ARBA00022490"/>
    </source>
</evidence>
<feature type="domain" description="PPIase FKBP-type" evidence="11">
    <location>
        <begin position="6"/>
        <end position="83"/>
    </location>
</feature>
<evidence type="ECO:0000256" key="10">
    <source>
        <dbReference type="RuleBase" id="RU003915"/>
    </source>
</evidence>
<keyword evidence="4" id="KW-0963">Cytoplasm</keyword>
<dbReference type="Pfam" id="PF00254">
    <property type="entry name" value="FKBP_C"/>
    <property type="match status" value="1"/>
</dbReference>
<evidence type="ECO:0000256" key="5">
    <source>
        <dbReference type="ARBA" id="ARBA00023110"/>
    </source>
</evidence>
<protein>
    <recommendedName>
        <fullName evidence="10">Peptidyl-prolyl cis-trans isomerase</fullName>
        <ecNumber evidence="10">5.2.1.8</ecNumber>
    </recommendedName>
</protein>
<dbReference type="GO" id="GO:0016853">
    <property type="term" value="F:isomerase activity"/>
    <property type="evidence" value="ECO:0007669"/>
    <property type="project" value="UniProtKB-KW"/>
</dbReference>
<dbReference type="PROSITE" id="PS50059">
    <property type="entry name" value="FKBP_PPIASE"/>
    <property type="match status" value="1"/>
</dbReference>
<evidence type="ECO:0000259" key="11">
    <source>
        <dbReference type="PROSITE" id="PS50059"/>
    </source>
</evidence>
<name>A0ABV2AE73_9GAMM</name>
<dbReference type="InterPro" id="IPR046357">
    <property type="entry name" value="PPIase_dom_sf"/>
</dbReference>
<evidence type="ECO:0000256" key="8">
    <source>
        <dbReference type="ARBA" id="ARBA00037071"/>
    </source>
</evidence>
<organism evidence="12 13">
    <name type="scientific">Sinimarinibacterium thermocellulolyticum</name>
    <dbReference type="NCBI Taxonomy" id="3170016"/>
    <lineage>
        <taxon>Bacteria</taxon>
        <taxon>Pseudomonadati</taxon>
        <taxon>Pseudomonadota</taxon>
        <taxon>Gammaproteobacteria</taxon>
        <taxon>Nevskiales</taxon>
        <taxon>Nevskiaceae</taxon>
        <taxon>Sinimarinibacterium</taxon>
    </lineage>
</organism>
<evidence type="ECO:0000313" key="13">
    <source>
        <dbReference type="Proteomes" id="UP001465331"/>
    </source>
</evidence>
<evidence type="ECO:0000256" key="1">
    <source>
        <dbReference type="ARBA" id="ARBA00000971"/>
    </source>
</evidence>
<comment type="function">
    <text evidence="8">Also involved in hydrogenase metallocenter assembly, probably by participating in the nickel insertion step. This function in hydrogenase biosynthesis requires chaperone activity and the presence of the metal-binding domain, but not PPIase activity.</text>
</comment>
<evidence type="ECO:0000256" key="6">
    <source>
        <dbReference type="ARBA" id="ARBA00023186"/>
    </source>
</evidence>
<dbReference type="EC" id="5.2.1.8" evidence="10"/>
<evidence type="ECO:0000256" key="3">
    <source>
        <dbReference type="ARBA" id="ARBA00006577"/>
    </source>
</evidence>
<dbReference type="InterPro" id="IPR001179">
    <property type="entry name" value="PPIase_FKBP_dom"/>
</dbReference>